<protein>
    <submittedName>
        <fullName evidence="2">Uncharacterized protein</fullName>
    </submittedName>
</protein>
<keyword evidence="3" id="KW-1185">Reference proteome</keyword>
<evidence type="ECO:0000256" key="1">
    <source>
        <dbReference type="SAM" id="MobiDB-lite"/>
    </source>
</evidence>
<dbReference type="GeneID" id="92039352"/>
<name>A0ABR1X822_9PEZI</name>
<evidence type="ECO:0000313" key="3">
    <source>
        <dbReference type="Proteomes" id="UP001433268"/>
    </source>
</evidence>
<dbReference type="RefSeq" id="XP_066673588.1">
    <property type="nucleotide sequence ID" value="XM_066806292.1"/>
</dbReference>
<evidence type="ECO:0000313" key="2">
    <source>
        <dbReference type="EMBL" id="KAK8091616.1"/>
    </source>
</evidence>
<accession>A0ABR1X822</accession>
<reference evidence="2 3" key="1">
    <citation type="submission" date="2023-01" db="EMBL/GenBank/DDBJ databases">
        <title>Analysis of 21 Apiospora genomes using comparative genomics revels a genus with tremendous synthesis potential of carbohydrate active enzymes and secondary metabolites.</title>
        <authorList>
            <person name="Sorensen T."/>
        </authorList>
    </citation>
    <scope>NUCLEOTIDE SEQUENCE [LARGE SCALE GENOMIC DNA]</scope>
    <source>
        <strain evidence="2 3">CBS 114990</strain>
    </source>
</reference>
<feature type="region of interest" description="Disordered" evidence="1">
    <location>
        <begin position="27"/>
        <end position="61"/>
    </location>
</feature>
<dbReference type="EMBL" id="JAQQWN010000003">
    <property type="protein sequence ID" value="KAK8091616.1"/>
    <property type="molecule type" value="Genomic_DNA"/>
</dbReference>
<comment type="caution">
    <text evidence="2">The sequence shown here is derived from an EMBL/GenBank/DDBJ whole genome shotgun (WGS) entry which is preliminary data.</text>
</comment>
<proteinExistence type="predicted"/>
<sequence>MESLWFNPNGNWTRHLIRLVGFEVQQQSENPNNASPSPRTGNPHGTRTAEAAPAGSPLGVEVHPVQDDVDSLLDPAGHLGLPRVGVDVVEDDVERIQDPRVGPVQPAVFGGHGVHAADVVDDVVGEVLLLLTHQGVPLRLVAGLVVIRLPVTEELVQSLYEDLLLIEPVALLGAVSLHGVSQSRKERQLLASVVGASCVGSSAIKWQEGVPTGLASIRHSNEIRRSRSSRH</sequence>
<gene>
    <name evidence="2" type="ORF">PG997_001977</name>
</gene>
<organism evidence="2 3">
    <name type="scientific">Apiospora hydei</name>
    <dbReference type="NCBI Taxonomy" id="1337664"/>
    <lineage>
        <taxon>Eukaryota</taxon>
        <taxon>Fungi</taxon>
        <taxon>Dikarya</taxon>
        <taxon>Ascomycota</taxon>
        <taxon>Pezizomycotina</taxon>
        <taxon>Sordariomycetes</taxon>
        <taxon>Xylariomycetidae</taxon>
        <taxon>Amphisphaeriales</taxon>
        <taxon>Apiosporaceae</taxon>
        <taxon>Apiospora</taxon>
    </lineage>
</organism>
<feature type="compositionally biased region" description="Polar residues" evidence="1">
    <location>
        <begin position="27"/>
        <end position="45"/>
    </location>
</feature>
<dbReference type="Proteomes" id="UP001433268">
    <property type="component" value="Unassembled WGS sequence"/>
</dbReference>